<keyword evidence="1" id="KW-0732">Signal</keyword>
<dbReference type="AlphaFoldDB" id="A0A4Q1SI46"/>
<dbReference type="Gene3D" id="2.40.160.170">
    <property type="match status" value="1"/>
</dbReference>
<reference evidence="2 3" key="1">
    <citation type="journal article" date="2016" name="Int. J. Syst. Evol. Microbiol.">
        <title>Acidipila dinghuensis sp. nov., an acidobacterium isolated from forest soil.</title>
        <authorList>
            <person name="Jiang Y.W."/>
            <person name="Wang J."/>
            <person name="Chen M.H."/>
            <person name="Lv Y.Y."/>
            <person name="Qiu L.H."/>
        </authorList>
    </citation>
    <scope>NUCLEOTIDE SEQUENCE [LARGE SCALE GENOMIC DNA]</scope>
    <source>
        <strain evidence="2 3">DHOF10</strain>
    </source>
</reference>
<dbReference type="RefSeq" id="WP_129206829.1">
    <property type="nucleotide sequence ID" value="NZ_BMGU01000001.1"/>
</dbReference>
<sequence>MFSLLLCSVAVLVFVPLAFAELPSAAASPAEPGGGVSSGRVTAPAQEKPLSEMALGVGISPLGIGMQAVTNLKPYMNLRLTGNVFAYSVNNISTNGFNLDASLSLASTGVSLDLYPFPGHGFRISPGLLAYSGNQATATASVAGGSELTLDNQTFYAASSNAATGATPLAGSASLKLNSNKPAFTITLGWGNHVLAKHHLSFPFEIGAAFIGSPAVRMNLSGWACTDAAQLNCASVTGTSSLATQFQSALKTQEAKWDSDLNVLQCYPILSIGVAYRFAIR</sequence>
<organism evidence="2 3">
    <name type="scientific">Silvibacterium dinghuense</name>
    <dbReference type="NCBI Taxonomy" id="1560006"/>
    <lineage>
        <taxon>Bacteria</taxon>
        <taxon>Pseudomonadati</taxon>
        <taxon>Acidobacteriota</taxon>
        <taxon>Terriglobia</taxon>
        <taxon>Terriglobales</taxon>
        <taxon>Acidobacteriaceae</taxon>
        <taxon>Silvibacterium</taxon>
    </lineage>
</organism>
<feature type="chain" id="PRO_5020954385" description="Outer membrane protein beta-barrel domain-containing protein" evidence="1">
    <location>
        <begin position="21"/>
        <end position="281"/>
    </location>
</feature>
<evidence type="ECO:0000256" key="1">
    <source>
        <dbReference type="SAM" id="SignalP"/>
    </source>
</evidence>
<evidence type="ECO:0008006" key="4">
    <source>
        <dbReference type="Google" id="ProtNLM"/>
    </source>
</evidence>
<evidence type="ECO:0000313" key="2">
    <source>
        <dbReference type="EMBL" id="RXS97049.1"/>
    </source>
</evidence>
<name>A0A4Q1SI46_9BACT</name>
<dbReference type="EMBL" id="SDMK01000001">
    <property type="protein sequence ID" value="RXS97049.1"/>
    <property type="molecule type" value="Genomic_DNA"/>
</dbReference>
<evidence type="ECO:0000313" key="3">
    <source>
        <dbReference type="Proteomes" id="UP000290253"/>
    </source>
</evidence>
<accession>A0A4Q1SI46</accession>
<keyword evidence="3" id="KW-1185">Reference proteome</keyword>
<comment type="caution">
    <text evidence="2">The sequence shown here is derived from an EMBL/GenBank/DDBJ whole genome shotgun (WGS) entry which is preliminary data.</text>
</comment>
<protein>
    <recommendedName>
        <fullName evidence="4">Outer membrane protein beta-barrel domain-containing protein</fullName>
    </recommendedName>
</protein>
<proteinExistence type="predicted"/>
<feature type="signal peptide" evidence="1">
    <location>
        <begin position="1"/>
        <end position="20"/>
    </location>
</feature>
<dbReference type="Proteomes" id="UP000290253">
    <property type="component" value="Unassembled WGS sequence"/>
</dbReference>
<dbReference type="OrthoDB" id="120519at2"/>
<gene>
    <name evidence="2" type="ORF">ESZ00_03730</name>
</gene>